<accession>A0A953M1R6</accession>
<organism evidence="8 9">
    <name type="scientific">Candidatus Nitrobium versatile</name>
    <dbReference type="NCBI Taxonomy" id="2884831"/>
    <lineage>
        <taxon>Bacteria</taxon>
        <taxon>Pseudomonadati</taxon>
        <taxon>Nitrospirota</taxon>
        <taxon>Nitrospiria</taxon>
        <taxon>Nitrospirales</taxon>
        <taxon>Nitrospiraceae</taxon>
        <taxon>Candidatus Nitrobium</taxon>
    </lineage>
</organism>
<dbReference type="NCBIfam" id="TIGR00219">
    <property type="entry name" value="mreC"/>
    <property type="match status" value="1"/>
</dbReference>
<dbReference type="PANTHER" id="PTHR34138:SF1">
    <property type="entry name" value="CELL SHAPE-DETERMINING PROTEIN MREC"/>
    <property type="match status" value="1"/>
</dbReference>
<feature type="chain" id="PRO_5037071726" description="Cell shape-determining protein MreC" evidence="6">
    <location>
        <begin position="24"/>
        <end position="257"/>
    </location>
</feature>
<gene>
    <name evidence="8" type="primary">mreC</name>
    <name evidence="8" type="ORF">K8I29_12970</name>
</gene>
<reference evidence="8" key="1">
    <citation type="journal article" date="2021" name="bioRxiv">
        <title>Unraveling nitrogen, sulfur and carbon metabolic pathways and microbial community transcriptional responses to substrate deprivation and toxicity stresses in a bioreactor mimicking anoxic brackish coastal sediment conditions.</title>
        <authorList>
            <person name="Martins P.D."/>
            <person name="Echeveste M.J."/>
            <person name="Arshad A."/>
            <person name="Kurth J."/>
            <person name="Ouboter H."/>
            <person name="Jetten M.S.M."/>
            <person name="Welte C.U."/>
        </authorList>
    </citation>
    <scope>NUCLEOTIDE SEQUENCE</scope>
    <source>
        <strain evidence="8">MAG_39</strain>
    </source>
</reference>
<feature type="signal peptide" evidence="6">
    <location>
        <begin position="1"/>
        <end position="23"/>
    </location>
</feature>
<dbReference type="EMBL" id="JAIOIV010000105">
    <property type="protein sequence ID" value="MBZ0157110.1"/>
    <property type="molecule type" value="Genomic_DNA"/>
</dbReference>
<dbReference type="GO" id="GO:0008360">
    <property type="term" value="P:regulation of cell shape"/>
    <property type="evidence" value="ECO:0007669"/>
    <property type="project" value="UniProtKB-KW"/>
</dbReference>
<sequence>MSKGKKRLIILASLLFLSLAAMSYQRDGKPPSFFEVLSYPYYLLNEVTSEVSTTLSQARRTFEENKRLRRDMTQLLLERQKYREIIEENKRLKELLSLKEQDPRFMVAAEVIARGYDSLLNTVILDKGRRSGIEKGMAVVTTKGLVGKVYAVREDFSDVLLLKDVNFSAAVRLQNSRHEGILSGTGYGYCVLKYIPPEEAVAQGEVVVTSGLDGLFPPGLPVGVVGRVRKEKIEFFQYIEVVPFQSSGKLEEVVILK</sequence>
<evidence type="ECO:0000256" key="3">
    <source>
        <dbReference type="ARBA" id="ARBA00022960"/>
    </source>
</evidence>
<dbReference type="InterPro" id="IPR007221">
    <property type="entry name" value="MreC"/>
</dbReference>
<dbReference type="Gene3D" id="2.40.10.350">
    <property type="entry name" value="Rod shape-determining protein MreC, domain 2"/>
    <property type="match status" value="1"/>
</dbReference>
<dbReference type="AlphaFoldDB" id="A0A953M1R6"/>
<dbReference type="InterPro" id="IPR042175">
    <property type="entry name" value="Cell/Rod_MreC_2"/>
</dbReference>
<comment type="caution">
    <text evidence="8">The sequence shown here is derived from an EMBL/GenBank/DDBJ whole genome shotgun (WGS) entry which is preliminary data.</text>
</comment>
<comment type="similarity">
    <text evidence="1">Belongs to the MreC family.</text>
</comment>
<evidence type="ECO:0000256" key="6">
    <source>
        <dbReference type="SAM" id="SignalP"/>
    </source>
</evidence>
<evidence type="ECO:0000256" key="4">
    <source>
        <dbReference type="ARBA" id="ARBA00032089"/>
    </source>
</evidence>
<dbReference type="Proteomes" id="UP000705867">
    <property type="component" value="Unassembled WGS sequence"/>
</dbReference>
<feature type="coiled-coil region" evidence="5">
    <location>
        <begin position="65"/>
        <end position="102"/>
    </location>
</feature>
<feature type="domain" description="Rod shape-determining protein MreC beta-barrel core" evidence="7">
    <location>
        <begin position="111"/>
        <end position="257"/>
    </location>
</feature>
<dbReference type="InterPro" id="IPR055342">
    <property type="entry name" value="MreC_beta-barrel_core"/>
</dbReference>
<dbReference type="Gene3D" id="2.40.10.340">
    <property type="entry name" value="Rod shape-determining protein MreC, domain 1"/>
    <property type="match status" value="1"/>
</dbReference>
<dbReference type="InterPro" id="IPR042177">
    <property type="entry name" value="Cell/Rod_1"/>
</dbReference>
<protein>
    <recommendedName>
        <fullName evidence="2">Cell shape-determining protein MreC</fullName>
    </recommendedName>
    <alternativeName>
        <fullName evidence="4">Cell shape protein MreC</fullName>
    </alternativeName>
</protein>
<evidence type="ECO:0000259" key="7">
    <source>
        <dbReference type="Pfam" id="PF04085"/>
    </source>
</evidence>
<evidence type="ECO:0000313" key="8">
    <source>
        <dbReference type="EMBL" id="MBZ0157110.1"/>
    </source>
</evidence>
<keyword evidence="6" id="KW-0732">Signal</keyword>
<keyword evidence="3" id="KW-0133">Cell shape</keyword>
<evidence type="ECO:0000256" key="5">
    <source>
        <dbReference type="SAM" id="Coils"/>
    </source>
</evidence>
<dbReference type="PANTHER" id="PTHR34138">
    <property type="entry name" value="CELL SHAPE-DETERMINING PROTEIN MREC"/>
    <property type="match status" value="1"/>
</dbReference>
<evidence type="ECO:0000256" key="1">
    <source>
        <dbReference type="ARBA" id="ARBA00009369"/>
    </source>
</evidence>
<dbReference type="PIRSF" id="PIRSF038471">
    <property type="entry name" value="MreC"/>
    <property type="match status" value="1"/>
</dbReference>
<proteinExistence type="inferred from homology"/>
<reference evidence="8" key="2">
    <citation type="submission" date="2021-08" db="EMBL/GenBank/DDBJ databases">
        <authorList>
            <person name="Dalcin Martins P."/>
        </authorList>
    </citation>
    <scope>NUCLEOTIDE SEQUENCE</scope>
    <source>
        <strain evidence="8">MAG_39</strain>
    </source>
</reference>
<keyword evidence="5" id="KW-0175">Coiled coil</keyword>
<dbReference type="Pfam" id="PF04085">
    <property type="entry name" value="MreC"/>
    <property type="match status" value="1"/>
</dbReference>
<name>A0A953M1R6_9BACT</name>
<evidence type="ECO:0000256" key="2">
    <source>
        <dbReference type="ARBA" id="ARBA00013855"/>
    </source>
</evidence>
<evidence type="ECO:0000313" key="9">
    <source>
        <dbReference type="Proteomes" id="UP000705867"/>
    </source>
</evidence>
<dbReference type="GO" id="GO:0005886">
    <property type="term" value="C:plasma membrane"/>
    <property type="evidence" value="ECO:0007669"/>
    <property type="project" value="TreeGrafter"/>
</dbReference>